<dbReference type="InterPro" id="IPR019428">
    <property type="entry name" value="7TM_GPCR_serpentine_rcpt_Str"/>
</dbReference>
<sequence length="605" mass="69574">MLLVSQIRIWATHVCFSLTLFFNLVLIWLVWTKTPKQMRFYSRVLLHTAIVDVLLLTVTELTRVSFFVHQNSTVIYMEGPLSRAFHSSTLVQFLFATLWIQIYFLSIFGQSIQFLYRYLVLNRNMKISLFCYLMMLFAEFGANTVFVLMFYLAGYPSEDSQKYINDEAIIQIFAEADNLKKPLLLAMNMKTNQPLFLASMIMFVSMNVLSYAIIIICSYKMIKFVQQNTAQKTQQEMEKQFTRSLIALAIIPVLSTCSNLIIGVGSIALGTFFNGTFDDYEQWIASSQMLAGVPTIFISVLNPLIIVFTIKPYRKALHSLWNRPSNAVAFKQFVYALPDNSTFRIERLLRISKKIEERKEEVKFEGDKALLEKIREGINGLETELRDKIAIIAEGMEAIGGGVQKVIEYQVGKYVQKEYNYLLTVRKNLSLPLKIISEFFGKLELSEAYLRHVEKTIRQIYLSVWTSRRYYVKVESCLVLIGAMISNVSDEVAKNLQIVGKRTEIAGQIGQNFEEKVLGRNPVERLFELQQVAQLEGMPLTEEQVVLLYMSNCLQRAQMLLEKAIKHLKSIENDFCLINSVGIVIKSADALAKLRRNILLMKNRQ</sequence>
<dbReference type="AlphaFoldDB" id="A0A183BMM6"/>
<dbReference type="PANTHER" id="PTHR22945:SF40">
    <property type="entry name" value="SERPENTINE RECEPTOR, CLASS D (DELTA)-RELATED"/>
    <property type="match status" value="1"/>
</dbReference>
<feature type="transmembrane region" description="Helical" evidence="1">
    <location>
        <begin position="195"/>
        <end position="217"/>
    </location>
</feature>
<keyword evidence="1" id="KW-1133">Transmembrane helix</keyword>
<organism evidence="2 3">
    <name type="scientific">Globodera pallida</name>
    <name type="common">Potato cyst nematode worm</name>
    <name type="synonym">Heterodera pallida</name>
    <dbReference type="NCBI Taxonomy" id="36090"/>
    <lineage>
        <taxon>Eukaryota</taxon>
        <taxon>Metazoa</taxon>
        <taxon>Ecdysozoa</taxon>
        <taxon>Nematoda</taxon>
        <taxon>Chromadorea</taxon>
        <taxon>Rhabditida</taxon>
        <taxon>Tylenchina</taxon>
        <taxon>Tylenchomorpha</taxon>
        <taxon>Tylenchoidea</taxon>
        <taxon>Heteroderidae</taxon>
        <taxon>Heteroderinae</taxon>
        <taxon>Globodera</taxon>
    </lineage>
</organism>
<reference evidence="3" key="2">
    <citation type="submission" date="2016-06" db="UniProtKB">
        <authorList>
            <consortium name="WormBaseParasite"/>
        </authorList>
    </citation>
    <scope>IDENTIFICATION</scope>
</reference>
<feature type="transmembrane region" description="Helical" evidence="1">
    <location>
        <begin position="245"/>
        <end position="269"/>
    </location>
</feature>
<keyword evidence="2" id="KW-1185">Reference proteome</keyword>
<feature type="transmembrane region" description="Helical" evidence="1">
    <location>
        <begin position="89"/>
        <end position="108"/>
    </location>
</feature>
<keyword evidence="1" id="KW-0472">Membrane</keyword>
<proteinExistence type="predicted"/>
<dbReference type="InterPro" id="IPR050920">
    <property type="entry name" value="Nematode_rcpt-like_delta"/>
</dbReference>
<dbReference type="WBParaSite" id="GPLIN_000186100">
    <property type="protein sequence ID" value="GPLIN_000186100"/>
    <property type="gene ID" value="GPLIN_000186100"/>
</dbReference>
<evidence type="ECO:0000256" key="1">
    <source>
        <dbReference type="SAM" id="Phobius"/>
    </source>
</evidence>
<evidence type="ECO:0000313" key="2">
    <source>
        <dbReference type="Proteomes" id="UP000050741"/>
    </source>
</evidence>
<reference evidence="2" key="1">
    <citation type="submission" date="2014-05" db="EMBL/GenBank/DDBJ databases">
        <title>The genome and life-stage specific transcriptomes of Globodera pallida elucidate key aspects of plant parasitism by a cyst nematode.</title>
        <authorList>
            <person name="Cotton J.A."/>
            <person name="Lilley C.J."/>
            <person name="Jones L.M."/>
            <person name="Kikuchi T."/>
            <person name="Reid A.J."/>
            <person name="Thorpe P."/>
            <person name="Tsai I.J."/>
            <person name="Beasley H."/>
            <person name="Blok V."/>
            <person name="Cock P.J.A."/>
            <person name="Van den Akker S.E."/>
            <person name="Holroyd N."/>
            <person name="Hunt M."/>
            <person name="Mantelin S."/>
            <person name="Naghra H."/>
            <person name="Pain A."/>
            <person name="Palomares-Rius J.E."/>
            <person name="Zarowiecki M."/>
            <person name="Berriman M."/>
            <person name="Jones J.T."/>
            <person name="Urwin P.E."/>
        </authorList>
    </citation>
    <scope>NUCLEOTIDE SEQUENCE [LARGE SCALE GENOMIC DNA]</scope>
    <source>
        <strain evidence="2">Lindley</strain>
    </source>
</reference>
<protein>
    <submittedName>
        <fullName evidence="3">G protein-coupled receptor</fullName>
    </submittedName>
</protein>
<feature type="transmembrane region" description="Helical" evidence="1">
    <location>
        <begin position="6"/>
        <end position="32"/>
    </location>
</feature>
<name>A0A183BMM6_GLOPA</name>
<dbReference type="Proteomes" id="UP000050741">
    <property type="component" value="Unassembled WGS sequence"/>
</dbReference>
<feature type="transmembrane region" description="Helical" evidence="1">
    <location>
        <begin position="289"/>
        <end position="310"/>
    </location>
</feature>
<feature type="transmembrane region" description="Helical" evidence="1">
    <location>
        <begin position="44"/>
        <end position="69"/>
    </location>
</feature>
<dbReference type="PANTHER" id="PTHR22945">
    <property type="entry name" value="SERPENTINE RECEPTOR, CLASS D DELTA"/>
    <property type="match status" value="1"/>
</dbReference>
<dbReference type="Pfam" id="PF10326">
    <property type="entry name" value="7TM_GPCR_Str"/>
    <property type="match status" value="1"/>
</dbReference>
<dbReference type="SUPFAM" id="SSF81321">
    <property type="entry name" value="Family A G protein-coupled receptor-like"/>
    <property type="match status" value="1"/>
</dbReference>
<feature type="transmembrane region" description="Helical" evidence="1">
    <location>
        <begin position="129"/>
        <end position="153"/>
    </location>
</feature>
<accession>A0A183BMM6</accession>
<keyword evidence="1" id="KW-0812">Transmembrane</keyword>
<evidence type="ECO:0000313" key="3">
    <source>
        <dbReference type="WBParaSite" id="GPLIN_000186100"/>
    </source>
</evidence>
<dbReference type="Gene3D" id="1.20.1070.10">
    <property type="entry name" value="Rhodopsin 7-helix transmembrane proteins"/>
    <property type="match status" value="1"/>
</dbReference>